<feature type="region of interest" description="Disordered" evidence="1">
    <location>
        <begin position="1"/>
        <end position="102"/>
    </location>
</feature>
<keyword evidence="2" id="KW-1133">Transmembrane helix</keyword>
<dbReference type="EMBL" id="CP096565">
    <property type="protein sequence ID" value="UPU46303.1"/>
    <property type="molecule type" value="Genomic_DNA"/>
</dbReference>
<feature type="domain" description="DUF8176" evidence="3">
    <location>
        <begin position="232"/>
        <end position="351"/>
    </location>
</feature>
<dbReference type="Proteomes" id="UP000831484">
    <property type="component" value="Plasmid pdjl-6-2"/>
</dbReference>
<feature type="region of interest" description="Disordered" evidence="1">
    <location>
        <begin position="129"/>
        <end position="172"/>
    </location>
</feature>
<keyword evidence="2" id="KW-0812">Transmembrane</keyword>
<proteinExistence type="predicted"/>
<dbReference type="RefSeq" id="WP_064075283.1">
    <property type="nucleotide sequence ID" value="NZ_CP096565.1"/>
</dbReference>
<feature type="region of interest" description="Disordered" evidence="1">
    <location>
        <begin position="199"/>
        <end position="224"/>
    </location>
</feature>
<evidence type="ECO:0000256" key="1">
    <source>
        <dbReference type="SAM" id="MobiDB-lite"/>
    </source>
</evidence>
<evidence type="ECO:0000259" key="3">
    <source>
        <dbReference type="Pfam" id="PF26527"/>
    </source>
</evidence>
<dbReference type="InterPro" id="IPR058489">
    <property type="entry name" value="DUF8176"/>
</dbReference>
<dbReference type="Pfam" id="PF26527">
    <property type="entry name" value="DUF8176"/>
    <property type="match status" value="1"/>
</dbReference>
<feature type="compositionally biased region" description="Acidic residues" evidence="1">
    <location>
        <begin position="35"/>
        <end position="47"/>
    </location>
</feature>
<keyword evidence="4" id="KW-0614">Plasmid</keyword>
<dbReference type="AlphaFoldDB" id="A0AB38RN89"/>
<keyword evidence="5" id="KW-1185">Reference proteome</keyword>
<feature type="transmembrane region" description="Helical" evidence="2">
    <location>
        <begin position="174"/>
        <end position="196"/>
    </location>
</feature>
<evidence type="ECO:0000313" key="4">
    <source>
        <dbReference type="EMBL" id="UPU46303.1"/>
    </source>
</evidence>
<geneLocation type="plasmid" evidence="4 5">
    <name>pdjl-6-2</name>
</geneLocation>
<organism evidence="4 5">
    <name type="scientific">Rhodococcus qingshengii JCM 15477</name>
    <dbReference type="NCBI Taxonomy" id="1303681"/>
    <lineage>
        <taxon>Bacteria</taxon>
        <taxon>Bacillati</taxon>
        <taxon>Actinomycetota</taxon>
        <taxon>Actinomycetes</taxon>
        <taxon>Mycobacteriales</taxon>
        <taxon>Nocardiaceae</taxon>
        <taxon>Rhodococcus</taxon>
        <taxon>Rhodococcus erythropolis group</taxon>
    </lineage>
</organism>
<feature type="compositionally biased region" description="Low complexity" evidence="1">
    <location>
        <begin position="210"/>
        <end position="224"/>
    </location>
</feature>
<accession>A0AB38RN89</accession>
<evidence type="ECO:0000313" key="5">
    <source>
        <dbReference type="Proteomes" id="UP000831484"/>
    </source>
</evidence>
<evidence type="ECO:0000256" key="2">
    <source>
        <dbReference type="SAM" id="Phobius"/>
    </source>
</evidence>
<reference evidence="5" key="1">
    <citation type="journal article" date="2022" name="Environ. Microbiol.">
        <title>Functional analysis, diversity, and distribution of carbendazim hydrolases MheI and CbmA, responsible for the initial step in carbendazim degradation.</title>
        <authorList>
            <person name="Zhang M."/>
            <person name="Bai X."/>
            <person name="Li Q."/>
            <person name="Zhang L."/>
            <person name="Zhu Q."/>
            <person name="Gao S."/>
            <person name="Ke Z."/>
            <person name="Jiang M."/>
            <person name="Hu J."/>
            <person name="Qiu J."/>
            <person name="Hong Q."/>
        </authorList>
    </citation>
    <scope>NUCLEOTIDE SEQUENCE [LARGE SCALE GENOMIC DNA]</scope>
    <source>
        <strain evidence="5">djl-6</strain>
    </source>
</reference>
<keyword evidence="2" id="KW-0472">Membrane</keyword>
<protein>
    <recommendedName>
        <fullName evidence="3">DUF8176 domain-containing protein</fullName>
    </recommendedName>
</protein>
<sequence length="358" mass="36504">MSGQNWFPPLDPTEFADEVDTGEQTPDTDVHSEPESENPDEESEPDSLLDHAETVESEPVSTGNAPSADETVVAAVSRPAQHLTPTFELADEDETGPATDPVVSESVGVVRTLPVVTLAVSDLNTQPDWASEWELPATDPEPTPPTPDEGERIGIPEPLPGSDRARGRSRRTKAAVGGAAAAVLAVLVGGTAIALASGSDEPDAPASLEVPGTTTAPPAAGTSVAGAQAASSWCPSSVKGDVISGNGPGGTGSGPDAILGFQYAFYVDRNADKARGFATPEAAATQLSTLQAGIDDGVPVGTEHCVLIRPSGQPGVFAVEMVQKAADGAIVRYAQTISTTVRDGKTLIAAINESVGTP</sequence>
<gene>
    <name evidence="4" type="ORF">M0639_30100</name>
</gene>
<name>A0AB38RN89_RHOSG</name>